<name>A0A8J4U861_CLAMG</name>
<protein>
    <submittedName>
        <fullName evidence="14">Transmembrane emp24 domain-containing protein 6-like</fullName>
    </submittedName>
</protein>
<evidence type="ECO:0000256" key="7">
    <source>
        <dbReference type="ARBA" id="ARBA00022824"/>
    </source>
</evidence>
<comment type="subcellular location">
    <subcellularLocation>
        <location evidence="1">Endoplasmic reticulum membrane</location>
        <topology evidence="1">Single-pass type I membrane protein</topology>
    </subcellularLocation>
    <subcellularLocation>
        <location evidence="2">Endoplasmic reticulum-Golgi intermediate compartment membrane</location>
        <topology evidence="2">Single-pass type I membrane protein</topology>
    </subcellularLocation>
    <subcellularLocation>
        <location evidence="3">Golgi apparatus</location>
        <location evidence="3">cis-Golgi network membrane</location>
        <topology evidence="3">Single-pass type I membrane protein</topology>
    </subcellularLocation>
    <subcellularLocation>
        <location evidence="10">Membrane</location>
        <topology evidence="10">Single-pass type I membrane protein</topology>
    </subcellularLocation>
</comment>
<keyword evidence="9 11" id="KW-0472">Membrane</keyword>
<dbReference type="InterPro" id="IPR009038">
    <property type="entry name" value="GOLD_dom"/>
</dbReference>
<comment type="similarity">
    <text evidence="4 10">Belongs to the EMP24/GP25L family.</text>
</comment>
<dbReference type="Pfam" id="PF01105">
    <property type="entry name" value="EMP24_GP25L"/>
    <property type="match status" value="1"/>
</dbReference>
<accession>A0A8J4U861</accession>
<dbReference type="SUPFAM" id="SSF101576">
    <property type="entry name" value="Supernatant protein factor (SPF), C-terminal domain"/>
    <property type="match status" value="1"/>
</dbReference>
<dbReference type="AlphaFoldDB" id="A0A8J4U861"/>
<keyword evidence="15" id="KW-1185">Reference proteome</keyword>
<dbReference type="PANTHER" id="PTHR22811">
    <property type="entry name" value="TRANSMEMBRANE EMP24 DOMAIN-CONTAINING PROTEIN"/>
    <property type="match status" value="1"/>
</dbReference>
<dbReference type="PROSITE" id="PS50866">
    <property type="entry name" value="GOLD"/>
    <property type="match status" value="1"/>
</dbReference>
<dbReference type="Proteomes" id="UP000727407">
    <property type="component" value="Unassembled WGS sequence"/>
</dbReference>
<evidence type="ECO:0000256" key="2">
    <source>
        <dbReference type="ARBA" id="ARBA00004151"/>
    </source>
</evidence>
<evidence type="ECO:0000256" key="5">
    <source>
        <dbReference type="ARBA" id="ARBA00022692"/>
    </source>
</evidence>
<evidence type="ECO:0000259" key="13">
    <source>
        <dbReference type="PROSITE" id="PS50866"/>
    </source>
</evidence>
<feature type="domain" description="GOLD" evidence="13">
    <location>
        <begin position="51"/>
        <end position="136"/>
    </location>
</feature>
<dbReference type="EMBL" id="QNUK01000494">
    <property type="protein sequence ID" value="KAF5892539.1"/>
    <property type="molecule type" value="Genomic_DNA"/>
</dbReference>
<keyword evidence="8 11" id="KW-1133">Transmembrane helix</keyword>
<evidence type="ECO:0000256" key="8">
    <source>
        <dbReference type="ARBA" id="ARBA00022989"/>
    </source>
</evidence>
<evidence type="ECO:0000256" key="4">
    <source>
        <dbReference type="ARBA" id="ARBA00007104"/>
    </source>
</evidence>
<dbReference type="InterPro" id="IPR015720">
    <property type="entry name" value="Emp24-like"/>
</dbReference>
<evidence type="ECO:0000256" key="6">
    <source>
        <dbReference type="ARBA" id="ARBA00022729"/>
    </source>
</evidence>
<dbReference type="GO" id="GO:0033116">
    <property type="term" value="C:endoplasmic reticulum-Golgi intermediate compartment membrane"/>
    <property type="evidence" value="ECO:0007669"/>
    <property type="project" value="UniProtKB-SubCell"/>
</dbReference>
<feature type="chain" id="PRO_5035159616" evidence="12">
    <location>
        <begin position="21"/>
        <end position="236"/>
    </location>
</feature>
<evidence type="ECO:0000256" key="10">
    <source>
        <dbReference type="RuleBase" id="RU003827"/>
    </source>
</evidence>
<dbReference type="GO" id="GO:0005794">
    <property type="term" value="C:Golgi apparatus"/>
    <property type="evidence" value="ECO:0007669"/>
    <property type="project" value="UniProtKB-SubCell"/>
</dbReference>
<proteinExistence type="inferred from homology"/>
<evidence type="ECO:0000256" key="12">
    <source>
        <dbReference type="SAM" id="SignalP"/>
    </source>
</evidence>
<dbReference type="InterPro" id="IPR036598">
    <property type="entry name" value="GOLD_dom_sf"/>
</dbReference>
<evidence type="ECO:0000313" key="15">
    <source>
        <dbReference type="Proteomes" id="UP000727407"/>
    </source>
</evidence>
<keyword evidence="5 10" id="KW-0812">Transmembrane</keyword>
<dbReference type="OrthoDB" id="10037706at2759"/>
<comment type="caution">
    <text evidence="14">The sequence shown here is derived from an EMBL/GenBank/DDBJ whole genome shotgun (WGS) entry which is preliminary data.</text>
</comment>
<evidence type="ECO:0000256" key="11">
    <source>
        <dbReference type="SAM" id="Phobius"/>
    </source>
</evidence>
<keyword evidence="7" id="KW-0256">Endoplasmic reticulum</keyword>
<reference evidence="14" key="1">
    <citation type="submission" date="2020-07" db="EMBL/GenBank/DDBJ databases">
        <title>Clarias magur genome sequencing, assembly and annotation.</title>
        <authorList>
            <person name="Kushwaha B."/>
            <person name="Kumar R."/>
            <person name="Das P."/>
            <person name="Joshi C.G."/>
            <person name="Kumar D."/>
            <person name="Nagpure N.S."/>
            <person name="Pandey M."/>
            <person name="Agarwal S."/>
            <person name="Srivastava S."/>
            <person name="Singh M."/>
            <person name="Sahoo L."/>
            <person name="Jayasankar P."/>
            <person name="Meher P.K."/>
            <person name="Koringa P.G."/>
            <person name="Iquebal M.A."/>
            <person name="Das S.P."/>
            <person name="Bit A."/>
            <person name="Patnaik S."/>
            <person name="Patel N."/>
            <person name="Shah T.M."/>
            <person name="Hinsu A."/>
            <person name="Jena J.K."/>
        </authorList>
    </citation>
    <scope>NUCLEOTIDE SEQUENCE</scope>
    <source>
        <strain evidence="14">CIFAMagur01</strain>
        <tissue evidence="14">Testis</tissue>
    </source>
</reference>
<evidence type="ECO:0000256" key="1">
    <source>
        <dbReference type="ARBA" id="ARBA00004115"/>
    </source>
</evidence>
<evidence type="ECO:0000313" key="14">
    <source>
        <dbReference type="EMBL" id="KAF5892539.1"/>
    </source>
</evidence>
<keyword evidence="6 12" id="KW-0732">Signal</keyword>
<feature type="transmembrane region" description="Helical" evidence="11">
    <location>
        <begin position="203"/>
        <end position="223"/>
    </location>
</feature>
<organism evidence="14 15">
    <name type="scientific">Clarias magur</name>
    <name type="common">Asian catfish</name>
    <name type="synonym">Macropteronotus magur</name>
    <dbReference type="NCBI Taxonomy" id="1594786"/>
    <lineage>
        <taxon>Eukaryota</taxon>
        <taxon>Metazoa</taxon>
        <taxon>Chordata</taxon>
        <taxon>Craniata</taxon>
        <taxon>Vertebrata</taxon>
        <taxon>Euteleostomi</taxon>
        <taxon>Actinopterygii</taxon>
        <taxon>Neopterygii</taxon>
        <taxon>Teleostei</taxon>
        <taxon>Ostariophysi</taxon>
        <taxon>Siluriformes</taxon>
        <taxon>Clariidae</taxon>
        <taxon>Clarias</taxon>
    </lineage>
</organism>
<dbReference type="GO" id="GO:0005789">
    <property type="term" value="C:endoplasmic reticulum membrane"/>
    <property type="evidence" value="ECO:0007669"/>
    <property type="project" value="UniProtKB-SubCell"/>
</dbReference>
<evidence type="ECO:0000256" key="3">
    <source>
        <dbReference type="ARBA" id="ARBA00004619"/>
    </source>
</evidence>
<feature type="signal peptide" evidence="12">
    <location>
        <begin position="1"/>
        <end position="20"/>
    </location>
</feature>
<dbReference type="SMART" id="SM01190">
    <property type="entry name" value="EMP24_GP25L"/>
    <property type="match status" value="1"/>
</dbReference>
<gene>
    <name evidence="14" type="ORF">DAT39_017776</name>
</gene>
<evidence type="ECO:0000256" key="9">
    <source>
        <dbReference type="ARBA" id="ARBA00023136"/>
    </source>
</evidence>
<sequence length="236" mass="27964">MRFILCTVVFLIFPISGQLGESVSDPGDGGYEFFRAADHYDFALLLSGTESQCYWHFAHQDRRFYLTYMVQWVSGMTANRHVAVSVFSPKGILLSYTDNTMGQMNFQVKEEGFYKMCFANYHNHFGDMRVFLNFGVFSEEETETMMENEIDEEVFNSTLFNIKDISNKLRLRTQHMWRFYNVARMRRGADYFLLQSKSYYVNIWSVLQSFVIIMAGYLQLFFLKKFFKTDEKRRSC</sequence>